<reference evidence="12 13" key="1">
    <citation type="submission" date="2018-10" db="EMBL/GenBank/DDBJ databases">
        <title>Bacillus Keqinensis sp. nov., a moderately halophilic bacterium isolated from a saline-alkaline lake.</title>
        <authorList>
            <person name="Wang H."/>
        </authorList>
    </citation>
    <scope>NUCLEOTIDE SEQUENCE [LARGE SCALE GENOMIC DNA]</scope>
    <source>
        <strain evidence="12 13">KQ-3</strain>
    </source>
</reference>
<evidence type="ECO:0000256" key="8">
    <source>
        <dbReference type="RuleBase" id="RU362110"/>
    </source>
</evidence>
<dbReference type="SMART" id="SM00640">
    <property type="entry name" value="Glyco_32"/>
    <property type="match status" value="1"/>
</dbReference>
<comment type="pathway">
    <text evidence="1 9">Glycan biosynthesis; sucrose metabolism.</text>
</comment>
<keyword evidence="9" id="KW-0963">Cytoplasm</keyword>
<feature type="domain" description="Glycosyl hydrolase family 32 N-terminal" evidence="10">
    <location>
        <begin position="33"/>
        <end position="339"/>
    </location>
</feature>
<proteinExistence type="inferred from homology"/>
<keyword evidence="9" id="KW-0119">Carbohydrate metabolism</keyword>
<dbReference type="InterPro" id="IPR013320">
    <property type="entry name" value="ConA-like_dom_sf"/>
</dbReference>
<gene>
    <name evidence="12" type="ORF">EBO34_14405</name>
</gene>
<dbReference type="Pfam" id="PF08244">
    <property type="entry name" value="Glyco_hydro_32C"/>
    <property type="match status" value="1"/>
</dbReference>
<dbReference type="PANTHER" id="PTHR43101:SF1">
    <property type="entry name" value="BETA-FRUCTOSIDASE"/>
    <property type="match status" value="1"/>
</dbReference>
<dbReference type="InterPro" id="IPR051214">
    <property type="entry name" value="GH32_Enzymes"/>
</dbReference>
<dbReference type="EMBL" id="RHIB01000002">
    <property type="protein sequence ID" value="RNA67889.1"/>
    <property type="molecule type" value="Genomic_DNA"/>
</dbReference>
<dbReference type="Pfam" id="PF00251">
    <property type="entry name" value="Glyco_hydro_32N"/>
    <property type="match status" value="1"/>
</dbReference>
<name>A0A3M7TRS0_9BACI</name>
<protein>
    <recommendedName>
        <fullName evidence="4 8">Sucrose-6-phosphate hydrolase</fullName>
        <ecNumber evidence="3 8">3.2.1.26</ecNumber>
    </recommendedName>
    <alternativeName>
        <fullName evidence="7 9">Invertase</fullName>
    </alternativeName>
</protein>
<dbReference type="OrthoDB" id="9759709at2"/>
<feature type="domain" description="Glycosyl hydrolase family 32 C-terminal" evidence="11">
    <location>
        <begin position="342"/>
        <end position="475"/>
    </location>
</feature>
<evidence type="ECO:0000256" key="3">
    <source>
        <dbReference type="ARBA" id="ARBA00012758"/>
    </source>
</evidence>
<keyword evidence="5 8" id="KW-0378">Hydrolase</keyword>
<dbReference type="Proteomes" id="UP000278746">
    <property type="component" value="Unassembled WGS sequence"/>
</dbReference>
<dbReference type="NCBIfam" id="TIGR01322">
    <property type="entry name" value="scrB_fam"/>
    <property type="match status" value="1"/>
</dbReference>
<dbReference type="UniPathway" id="UPA00238"/>
<evidence type="ECO:0000259" key="10">
    <source>
        <dbReference type="Pfam" id="PF00251"/>
    </source>
</evidence>
<dbReference type="SUPFAM" id="SSF49899">
    <property type="entry name" value="Concanavalin A-like lectins/glucanases"/>
    <property type="match status" value="1"/>
</dbReference>
<dbReference type="InterPro" id="IPR013148">
    <property type="entry name" value="Glyco_hydro_32_N"/>
</dbReference>
<evidence type="ECO:0000256" key="2">
    <source>
        <dbReference type="ARBA" id="ARBA00009902"/>
    </source>
</evidence>
<keyword evidence="6 8" id="KW-0326">Glycosidase</keyword>
<keyword evidence="13" id="KW-1185">Reference proteome</keyword>
<comment type="catalytic activity">
    <reaction evidence="8">
        <text>Hydrolysis of terminal non-reducing beta-D-fructofuranoside residues in beta-D-fructofuranosides.</text>
        <dbReference type="EC" id="3.2.1.26"/>
    </reaction>
</comment>
<dbReference type="Gene3D" id="2.60.120.560">
    <property type="entry name" value="Exo-inulinase, domain 1"/>
    <property type="match status" value="1"/>
</dbReference>
<dbReference type="GO" id="GO:0005737">
    <property type="term" value="C:cytoplasm"/>
    <property type="evidence" value="ECO:0007669"/>
    <property type="project" value="UniProtKB-SubCell"/>
</dbReference>
<evidence type="ECO:0000256" key="5">
    <source>
        <dbReference type="ARBA" id="ARBA00022801"/>
    </source>
</evidence>
<evidence type="ECO:0000259" key="11">
    <source>
        <dbReference type="Pfam" id="PF08244"/>
    </source>
</evidence>
<evidence type="ECO:0000313" key="13">
    <source>
        <dbReference type="Proteomes" id="UP000278746"/>
    </source>
</evidence>
<dbReference type="EC" id="3.2.1.26" evidence="3 8"/>
<organism evidence="12 13">
    <name type="scientific">Alteribacter keqinensis</name>
    <dbReference type="NCBI Taxonomy" id="2483800"/>
    <lineage>
        <taxon>Bacteria</taxon>
        <taxon>Bacillati</taxon>
        <taxon>Bacillota</taxon>
        <taxon>Bacilli</taxon>
        <taxon>Bacillales</taxon>
        <taxon>Bacillaceae</taxon>
        <taxon>Alteribacter</taxon>
    </lineage>
</organism>
<evidence type="ECO:0000256" key="9">
    <source>
        <dbReference type="RuleBase" id="RU365015"/>
    </source>
</evidence>
<dbReference type="PANTHER" id="PTHR43101">
    <property type="entry name" value="BETA-FRUCTOSIDASE"/>
    <property type="match status" value="1"/>
</dbReference>
<dbReference type="RefSeq" id="WP_122899737.1">
    <property type="nucleotide sequence ID" value="NZ_RHIB01000002.1"/>
</dbReference>
<dbReference type="SUPFAM" id="SSF75005">
    <property type="entry name" value="Arabinanase/levansucrase/invertase"/>
    <property type="match status" value="1"/>
</dbReference>
<dbReference type="GO" id="GO:0004564">
    <property type="term" value="F:beta-fructofuranosidase activity"/>
    <property type="evidence" value="ECO:0007669"/>
    <property type="project" value="UniProtKB-EC"/>
</dbReference>
<evidence type="ECO:0000256" key="4">
    <source>
        <dbReference type="ARBA" id="ARBA00019623"/>
    </source>
</evidence>
<dbReference type="AlphaFoldDB" id="A0A3M7TRS0"/>
<comment type="caution">
    <text evidence="12">The sequence shown here is derived from an EMBL/GenBank/DDBJ whole genome shotgun (WGS) entry which is preliminary data.</text>
</comment>
<evidence type="ECO:0000256" key="7">
    <source>
        <dbReference type="ARBA" id="ARBA00033367"/>
    </source>
</evidence>
<evidence type="ECO:0000256" key="6">
    <source>
        <dbReference type="ARBA" id="ARBA00023295"/>
    </source>
</evidence>
<comment type="subcellular location">
    <subcellularLocation>
        <location evidence="9">Cytoplasm</location>
    </subcellularLocation>
</comment>
<dbReference type="InterPro" id="IPR001362">
    <property type="entry name" value="Glyco_hydro_32"/>
</dbReference>
<dbReference type="InterPro" id="IPR013189">
    <property type="entry name" value="Glyco_hydro_32_C"/>
</dbReference>
<dbReference type="InterPro" id="IPR006232">
    <property type="entry name" value="Suc6P_hydrolase"/>
</dbReference>
<comment type="function">
    <text evidence="9">Enables the bacterium to metabolize sucrose as a sole carbon source.</text>
</comment>
<evidence type="ECO:0000313" key="12">
    <source>
        <dbReference type="EMBL" id="RNA67889.1"/>
    </source>
</evidence>
<accession>A0A3M7TRS0</accession>
<comment type="similarity">
    <text evidence="2 8">Belongs to the glycosyl hydrolase 32 family.</text>
</comment>
<evidence type="ECO:0000256" key="1">
    <source>
        <dbReference type="ARBA" id="ARBA00004914"/>
    </source>
</evidence>
<dbReference type="Gene3D" id="2.115.10.20">
    <property type="entry name" value="Glycosyl hydrolase domain, family 43"/>
    <property type="match status" value="1"/>
</dbReference>
<dbReference type="InterPro" id="IPR023296">
    <property type="entry name" value="Glyco_hydro_beta-prop_sf"/>
</dbReference>
<dbReference type="GO" id="GO:0005985">
    <property type="term" value="P:sucrose metabolic process"/>
    <property type="evidence" value="ECO:0007669"/>
    <property type="project" value="UniProtKB-UniPathway"/>
</dbReference>
<sequence length="483" mass="55089">MTEREQALIAQADDEVAKHEENIKNDPYRLTYHLMSPVGLINDPNGWIQWNGMYHMFYQWNPFKAGHGAKFWGHYTSTDLVNWKHEPIALAPSEWYEKNGCYSGSAVDLDGKLTLFYTGNVKDEQGNRESYQCIAQSEDGITFDKQGPVIDGLPEGYTAHFRDPKVWKLNGMWYLVIGAQTEDLKGHALLYRSGDGRDWTNLGPVAGAGIPPLQSFGYMWECPDMFSLGDKDVMIVSPQGLDPEGMHYHNTYQAGYFVGELDYETPKFHHGAFDELDRGFEFYAPQTTEDEKGRRILVGWMGVPDQQEDQHPTVDNGWIHCLTIPRELRLQGDRLIQVPVEELKDMRTGEVEHTAANLQAGSQMLEDVSGDVAELELTDFSDLPSFFEVELRGTARLIYDREGKVLTLERKNFADRLTEKRQCHLEELRSIRIFMDTSSLEIFVNGGEEVFTLRYFPSPQARDITFTSSEKAVVTVKKWGLKG</sequence>
<dbReference type="CDD" id="cd18623">
    <property type="entry name" value="GH32_ScrB-like"/>
    <property type="match status" value="1"/>
</dbReference>